<dbReference type="RefSeq" id="WP_266151596.1">
    <property type="nucleotide sequence ID" value="NZ_CP064028.1"/>
</dbReference>
<accession>A0ABV9C8M4</accession>
<dbReference type="Proteomes" id="UP001595961">
    <property type="component" value="Unassembled WGS sequence"/>
</dbReference>
<proteinExistence type="predicted"/>
<gene>
    <name evidence="1" type="ORF">ACFO5W_20415</name>
</gene>
<name>A0ABV9C8M4_9GAMM</name>
<dbReference type="EMBL" id="JBHSGA010000025">
    <property type="protein sequence ID" value="MFC4529020.1"/>
    <property type="molecule type" value="Genomic_DNA"/>
</dbReference>
<sequence>MFNGIGQCQLTWVPYDRWQGFTSQSCQVAEYCMKTATLRRTTRAHGVDLKLAASFDYNPALVA</sequence>
<comment type="caution">
    <text evidence="1">The sequence shown here is derived from an EMBL/GenBank/DDBJ whole genome shotgun (WGS) entry which is preliminary data.</text>
</comment>
<reference evidence="2" key="1">
    <citation type="journal article" date="2019" name="Int. J. Syst. Evol. Microbiol.">
        <title>The Global Catalogue of Microorganisms (GCM) 10K type strain sequencing project: providing services to taxonomists for standard genome sequencing and annotation.</title>
        <authorList>
            <consortium name="The Broad Institute Genomics Platform"/>
            <consortium name="The Broad Institute Genome Sequencing Center for Infectious Disease"/>
            <person name="Wu L."/>
            <person name="Ma J."/>
        </authorList>
    </citation>
    <scope>NUCLEOTIDE SEQUENCE [LARGE SCALE GENOMIC DNA]</scope>
    <source>
        <strain evidence="2">CCM 4481</strain>
    </source>
</reference>
<keyword evidence="2" id="KW-1185">Reference proteome</keyword>
<organism evidence="1 2">
    <name type="scientific">Dyella halodurans</name>
    <dbReference type="NCBI Taxonomy" id="1920171"/>
    <lineage>
        <taxon>Bacteria</taxon>
        <taxon>Pseudomonadati</taxon>
        <taxon>Pseudomonadota</taxon>
        <taxon>Gammaproteobacteria</taxon>
        <taxon>Lysobacterales</taxon>
        <taxon>Rhodanobacteraceae</taxon>
        <taxon>Dyella</taxon>
    </lineage>
</organism>
<evidence type="ECO:0000313" key="2">
    <source>
        <dbReference type="Proteomes" id="UP001595961"/>
    </source>
</evidence>
<evidence type="ECO:0000313" key="1">
    <source>
        <dbReference type="EMBL" id="MFC4529020.1"/>
    </source>
</evidence>
<protein>
    <submittedName>
        <fullName evidence="1">Uncharacterized protein</fullName>
    </submittedName>
</protein>